<dbReference type="InParanoid" id="S2JVF0"/>
<dbReference type="VEuPathDB" id="FungiDB:HMPREF1544_06466"/>
<proteinExistence type="predicted"/>
<dbReference type="Proteomes" id="UP000014254">
    <property type="component" value="Unassembled WGS sequence"/>
</dbReference>
<sequence>MQLPTTASEQKRTSQQLVNTASNYGINTTTTTASLKSYQLPFLNTTEMVVYIILDSSKTSGAISRCFDALCSMSFAMLLFLSGSVLSATSH</sequence>
<evidence type="ECO:0000313" key="1">
    <source>
        <dbReference type="EMBL" id="EPB86768.1"/>
    </source>
</evidence>
<accession>S2JVF0</accession>
<keyword evidence="2" id="KW-1185">Reference proteome</keyword>
<organism evidence="1 2">
    <name type="scientific">Mucor circinelloides f. circinelloides (strain 1006PhL)</name>
    <name type="common">Mucormycosis agent</name>
    <name type="synonym">Calyptromyces circinelloides</name>
    <dbReference type="NCBI Taxonomy" id="1220926"/>
    <lineage>
        <taxon>Eukaryota</taxon>
        <taxon>Fungi</taxon>
        <taxon>Fungi incertae sedis</taxon>
        <taxon>Mucoromycota</taxon>
        <taxon>Mucoromycotina</taxon>
        <taxon>Mucoromycetes</taxon>
        <taxon>Mucorales</taxon>
        <taxon>Mucorineae</taxon>
        <taxon>Mucoraceae</taxon>
        <taxon>Mucor</taxon>
    </lineage>
</organism>
<name>S2JVF0_MUCC1</name>
<gene>
    <name evidence="1" type="ORF">HMPREF1544_06466</name>
</gene>
<protein>
    <submittedName>
        <fullName evidence="1">Uncharacterized protein</fullName>
    </submittedName>
</protein>
<dbReference type="AlphaFoldDB" id="S2JVF0"/>
<reference evidence="2" key="1">
    <citation type="submission" date="2013-05" db="EMBL/GenBank/DDBJ databases">
        <title>The Genome sequence of Mucor circinelloides f. circinelloides 1006PhL.</title>
        <authorList>
            <consortium name="The Broad Institute Genomics Platform"/>
            <person name="Cuomo C."/>
            <person name="Earl A."/>
            <person name="Findley K."/>
            <person name="Lee S.C."/>
            <person name="Walker B."/>
            <person name="Young S."/>
            <person name="Zeng Q."/>
            <person name="Gargeya S."/>
            <person name="Fitzgerald M."/>
            <person name="Haas B."/>
            <person name="Abouelleil A."/>
            <person name="Allen A.W."/>
            <person name="Alvarado L."/>
            <person name="Arachchi H.M."/>
            <person name="Berlin A.M."/>
            <person name="Chapman S.B."/>
            <person name="Gainer-Dewar J."/>
            <person name="Goldberg J."/>
            <person name="Griggs A."/>
            <person name="Gujja S."/>
            <person name="Hansen M."/>
            <person name="Howarth C."/>
            <person name="Imamovic A."/>
            <person name="Ireland A."/>
            <person name="Larimer J."/>
            <person name="McCowan C."/>
            <person name="Murphy C."/>
            <person name="Pearson M."/>
            <person name="Poon T.W."/>
            <person name="Priest M."/>
            <person name="Roberts A."/>
            <person name="Saif S."/>
            <person name="Shea T."/>
            <person name="Sisk P."/>
            <person name="Sykes S."/>
            <person name="Wortman J."/>
            <person name="Nusbaum C."/>
            <person name="Birren B."/>
        </authorList>
    </citation>
    <scope>NUCLEOTIDE SEQUENCE [LARGE SCALE GENOMIC DNA]</scope>
    <source>
        <strain evidence="2">1006PhL</strain>
    </source>
</reference>
<evidence type="ECO:0000313" key="2">
    <source>
        <dbReference type="Proteomes" id="UP000014254"/>
    </source>
</evidence>
<dbReference type="EMBL" id="KE123982">
    <property type="protein sequence ID" value="EPB86768.1"/>
    <property type="molecule type" value="Genomic_DNA"/>
</dbReference>